<gene>
    <name evidence="2" type="ORF">HGB44_15530</name>
</gene>
<evidence type="ECO:0000313" key="3">
    <source>
        <dbReference type="Proteomes" id="UP000553209"/>
    </source>
</evidence>
<proteinExistence type="predicted"/>
<name>A0A7X6MCS8_9ACTN</name>
<evidence type="ECO:0000313" key="2">
    <source>
        <dbReference type="EMBL" id="NKY99061.1"/>
    </source>
</evidence>
<dbReference type="AlphaFoldDB" id="A0A7X6MCS8"/>
<feature type="domain" description="DUF305" evidence="1">
    <location>
        <begin position="52"/>
        <end position="115"/>
    </location>
</feature>
<sequence>MSILGRQFRHRASTAAASTVLVTGALLGGGLTMAPPAFADEPAAEQEVARFEVDFMKDMIDHHALGVMMAQTCLEKAIHEELTDLCQTIIDSQSTQIETMQGWLQDWYGRDHEPQLSSYDRLSARNLEHWSGDEYEIQFMRSMTSHHKGAVTDSDRCLDRAEHPELLGLCRTIHESNSKQIDMMQGWLQQWYGLRSGYSGY</sequence>
<protein>
    <submittedName>
        <fullName evidence="2">DUF305 domain-containing protein</fullName>
    </submittedName>
</protein>
<dbReference type="Pfam" id="PF03713">
    <property type="entry name" value="DUF305"/>
    <property type="match status" value="2"/>
</dbReference>
<comment type="caution">
    <text evidence="2">The sequence shown here is derived from an EMBL/GenBank/DDBJ whole genome shotgun (WGS) entry which is preliminary data.</text>
</comment>
<reference evidence="2 3" key="1">
    <citation type="submission" date="2020-04" db="EMBL/GenBank/DDBJ databases">
        <title>MicrobeNet Type strains.</title>
        <authorList>
            <person name="Nicholson A.C."/>
        </authorList>
    </citation>
    <scope>NUCLEOTIDE SEQUENCE [LARGE SCALE GENOMIC DNA]</scope>
    <source>
        <strain evidence="2 3">ATCC 23612</strain>
    </source>
</reference>
<dbReference type="Gene3D" id="1.20.1260.10">
    <property type="match status" value="1"/>
</dbReference>
<keyword evidence="3" id="KW-1185">Reference proteome</keyword>
<evidence type="ECO:0000259" key="1">
    <source>
        <dbReference type="Pfam" id="PF03713"/>
    </source>
</evidence>
<feature type="domain" description="DUF305" evidence="1">
    <location>
        <begin position="136"/>
        <end position="196"/>
    </location>
</feature>
<dbReference type="InterPro" id="IPR005183">
    <property type="entry name" value="DUF305_CopM-like"/>
</dbReference>
<dbReference type="PANTHER" id="PTHR36933:SF1">
    <property type="entry name" value="SLL0788 PROTEIN"/>
    <property type="match status" value="1"/>
</dbReference>
<organism evidence="2 3">
    <name type="scientific">Nocardiopsis alborubida</name>
    <dbReference type="NCBI Taxonomy" id="146802"/>
    <lineage>
        <taxon>Bacteria</taxon>
        <taxon>Bacillati</taxon>
        <taxon>Actinomycetota</taxon>
        <taxon>Actinomycetes</taxon>
        <taxon>Streptosporangiales</taxon>
        <taxon>Nocardiopsidaceae</taxon>
        <taxon>Nocardiopsis</taxon>
    </lineage>
</organism>
<dbReference type="InterPro" id="IPR012347">
    <property type="entry name" value="Ferritin-like"/>
</dbReference>
<accession>A0A7X6MCS8</accession>
<dbReference type="EMBL" id="JAAXPG010000013">
    <property type="protein sequence ID" value="NKY99061.1"/>
    <property type="molecule type" value="Genomic_DNA"/>
</dbReference>
<dbReference type="RefSeq" id="WP_061079371.1">
    <property type="nucleotide sequence ID" value="NZ_JAAXPG010000013.1"/>
</dbReference>
<dbReference type="PANTHER" id="PTHR36933">
    <property type="entry name" value="SLL0788 PROTEIN"/>
    <property type="match status" value="1"/>
</dbReference>
<dbReference type="Proteomes" id="UP000553209">
    <property type="component" value="Unassembled WGS sequence"/>
</dbReference>